<accession>A0A164VY51</accession>
<reference evidence="2" key="1">
    <citation type="journal article" date="2016" name="Nat. Genet.">
        <title>A high-quality carrot genome assembly provides new insights into carotenoid accumulation and asterid genome evolution.</title>
        <authorList>
            <person name="Iorizzo M."/>
            <person name="Ellison S."/>
            <person name="Senalik D."/>
            <person name="Zeng P."/>
            <person name="Satapoomin P."/>
            <person name="Huang J."/>
            <person name="Bowman M."/>
            <person name="Iovene M."/>
            <person name="Sanseverino W."/>
            <person name="Cavagnaro P."/>
            <person name="Yildiz M."/>
            <person name="Macko-Podgorni A."/>
            <person name="Moranska E."/>
            <person name="Grzebelus E."/>
            <person name="Grzebelus D."/>
            <person name="Ashrafi H."/>
            <person name="Zheng Z."/>
            <person name="Cheng S."/>
            <person name="Spooner D."/>
            <person name="Van Deynze A."/>
            <person name="Simon P."/>
        </authorList>
    </citation>
    <scope>NUCLEOTIDE SEQUENCE</scope>
    <source>
        <tissue evidence="2">Leaf</tissue>
    </source>
</reference>
<protein>
    <submittedName>
        <fullName evidence="2">Uncharacterized protein</fullName>
    </submittedName>
</protein>
<feature type="compositionally biased region" description="Polar residues" evidence="1">
    <location>
        <begin position="41"/>
        <end position="54"/>
    </location>
</feature>
<evidence type="ECO:0000313" key="2">
    <source>
        <dbReference type="EMBL" id="WOH05211.1"/>
    </source>
</evidence>
<name>A0A164VY51_DAUCS</name>
<keyword evidence="3" id="KW-1185">Reference proteome</keyword>
<dbReference type="EMBL" id="CP093348">
    <property type="protein sequence ID" value="WOH05211.1"/>
    <property type="molecule type" value="Genomic_DNA"/>
</dbReference>
<sequence>MFRSAPPLAANHSDENSTKSGVTHPPSDIQNIVDNKVAKNAQESNNNFAKNPTGNPMPGFSKAFLPSYPGPTTFISQQPARYSYAHGPVARAPAAANNNAQAKPDLAERRDYVVIDIRDFDNYNRKQS</sequence>
<proteinExistence type="predicted"/>
<evidence type="ECO:0000313" key="3">
    <source>
        <dbReference type="Proteomes" id="UP000077755"/>
    </source>
</evidence>
<dbReference type="Proteomes" id="UP000077755">
    <property type="component" value="Chromosome 6"/>
</dbReference>
<evidence type="ECO:0000256" key="1">
    <source>
        <dbReference type="SAM" id="MobiDB-lite"/>
    </source>
</evidence>
<reference evidence="2" key="2">
    <citation type="submission" date="2022-03" db="EMBL/GenBank/DDBJ databases">
        <title>Draft title - Genomic analysis of global carrot germplasm unveils the trajectory of domestication and the origin of high carotenoid orange carrot.</title>
        <authorList>
            <person name="Iorizzo M."/>
            <person name="Ellison S."/>
            <person name="Senalik D."/>
            <person name="Macko-Podgorni A."/>
            <person name="Grzebelus D."/>
            <person name="Bostan H."/>
            <person name="Rolling W."/>
            <person name="Curaba J."/>
            <person name="Simon P."/>
        </authorList>
    </citation>
    <scope>NUCLEOTIDE SEQUENCE</scope>
    <source>
        <tissue evidence="2">Leaf</tissue>
    </source>
</reference>
<feature type="region of interest" description="Disordered" evidence="1">
    <location>
        <begin position="1"/>
        <end position="61"/>
    </location>
</feature>
<dbReference type="AlphaFoldDB" id="A0A164VY51"/>
<gene>
    <name evidence="2" type="ORF">DCAR_0624625</name>
</gene>
<organism evidence="2 3">
    <name type="scientific">Daucus carota subsp. sativus</name>
    <name type="common">Carrot</name>
    <dbReference type="NCBI Taxonomy" id="79200"/>
    <lineage>
        <taxon>Eukaryota</taxon>
        <taxon>Viridiplantae</taxon>
        <taxon>Streptophyta</taxon>
        <taxon>Embryophyta</taxon>
        <taxon>Tracheophyta</taxon>
        <taxon>Spermatophyta</taxon>
        <taxon>Magnoliopsida</taxon>
        <taxon>eudicotyledons</taxon>
        <taxon>Gunneridae</taxon>
        <taxon>Pentapetalae</taxon>
        <taxon>asterids</taxon>
        <taxon>campanulids</taxon>
        <taxon>Apiales</taxon>
        <taxon>Apiaceae</taxon>
        <taxon>Apioideae</taxon>
        <taxon>Scandiceae</taxon>
        <taxon>Daucinae</taxon>
        <taxon>Daucus</taxon>
        <taxon>Daucus sect. Daucus</taxon>
    </lineage>
</organism>
<dbReference type="Gramene" id="KZM91025">
    <property type="protein sequence ID" value="KZM91025"/>
    <property type="gene ID" value="DCAR_021610"/>
</dbReference>